<feature type="region of interest" description="Disordered" evidence="1">
    <location>
        <begin position="1"/>
        <end position="22"/>
    </location>
</feature>
<feature type="non-terminal residue" evidence="2">
    <location>
        <position position="1"/>
    </location>
</feature>
<dbReference type="EMBL" id="HACM01008087">
    <property type="protein sequence ID" value="CRZ08529.1"/>
    <property type="molecule type" value="Transcribed_RNA"/>
</dbReference>
<sequence length="135" mass="15339">PSHVPDMDKNEPVDHTTLPPKTINIGRSEEIDEIAKQAIETGDDIEHDPFLSSFKLQLRKTETQNRDHYIERSVKATGFAGYPDRSPFMKRQSTTYNKASWPQPELNRAITGHSCARQHLKNRASHSTAETNLTN</sequence>
<accession>A0A0H5RIK9</accession>
<dbReference type="EMBL" id="HACM01008090">
    <property type="protein sequence ID" value="CRZ08532.1"/>
    <property type="molecule type" value="Transcribed_RNA"/>
</dbReference>
<evidence type="ECO:0000313" key="2">
    <source>
        <dbReference type="EMBL" id="CRZ08529.1"/>
    </source>
</evidence>
<dbReference type="AlphaFoldDB" id="A0A0H5RIK9"/>
<organism evidence="2">
    <name type="scientific">Spongospora subterranea</name>
    <dbReference type="NCBI Taxonomy" id="70186"/>
    <lineage>
        <taxon>Eukaryota</taxon>
        <taxon>Sar</taxon>
        <taxon>Rhizaria</taxon>
        <taxon>Endomyxa</taxon>
        <taxon>Phytomyxea</taxon>
        <taxon>Plasmodiophorida</taxon>
        <taxon>Plasmodiophoridae</taxon>
        <taxon>Spongospora</taxon>
    </lineage>
</organism>
<name>A0A0H5RIK9_9EUKA</name>
<reference evidence="2" key="1">
    <citation type="submission" date="2015-04" db="EMBL/GenBank/DDBJ databases">
        <title>The genome sequence of the plant pathogenic Rhizarian Plasmodiophora brassicae reveals insights in its biotrophic life cycle and the origin of chitin synthesis.</title>
        <authorList>
            <person name="Schwelm A."/>
            <person name="Fogelqvist J."/>
            <person name="Knaust A."/>
            <person name="Julke S."/>
            <person name="Lilja T."/>
            <person name="Dhandapani V."/>
            <person name="Bonilla-Rosso G."/>
            <person name="Karlsson M."/>
            <person name="Shevchenko A."/>
            <person name="Choi S.R."/>
            <person name="Kim H.G."/>
            <person name="Park J.Y."/>
            <person name="Lim Y.P."/>
            <person name="Ludwig-Muller J."/>
            <person name="Dixelius C."/>
        </authorList>
    </citation>
    <scope>NUCLEOTIDE SEQUENCE</scope>
    <source>
        <tissue evidence="2">Potato root galls</tissue>
    </source>
</reference>
<proteinExistence type="predicted"/>
<evidence type="ECO:0000256" key="1">
    <source>
        <dbReference type="SAM" id="MobiDB-lite"/>
    </source>
</evidence>
<protein>
    <submittedName>
        <fullName evidence="2">Uncharacterized protein</fullName>
    </submittedName>
</protein>
<feature type="compositionally biased region" description="Basic and acidic residues" evidence="1">
    <location>
        <begin position="1"/>
        <end position="14"/>
    </location>
</feature>
<dbReference type="EMBL" id="HACM01008093">
    <property type="protein sequence ID" value="CRZ08535.1"/>
    <property type="molecule type" value="Transcribed_RNA"/>
</dbReference>